<dbReference type="Pfam" id="PF04572">
    <property type="entry name" value="Gb3_synth"/>
    <property type="match status" value="1"/>
</dbReference>
<evidence type="ECO:0000259" key="2">
    <source>
        <dbReference type="Pfam" id="PF04572"/>
    </source>
</evidence>
<keyword evidence="1" id="KW-0808">Transferase</keyword>
<protein>
    <recommendedName>
        <fullName evidence="2">Alpha 1,4-glycosyltransferase domain-containing protein</fullName>
    </recommendedName>
</protein>
<reference evidence="3 4" key="1">
    <citation type="journal article" date="2014" name="ISME J.">
        <title>Ecophysiology of Thioploca ingrica as revealed by the complete genome sequence supplemented with proteomic evidence.</title>
        <authorList>
            <person name="Kojima H."/>
            <person name="Ogura Y."/>
            <person name="Yamamoto N."/>
            <person name="Togashi T."/>
            <person name="Mori H."/>
            <person name="Watanabe T."/>
            <person name="Nemoto F."/>
            <person name="Kurokawa K."/>
            <person name="Hayashi T."/>
            <person name="Fukui M."/>
        </authorList>
    </citation>
    <scope>NUCLEOTIDE SEQUENCE [LARGE SCALE GENOMIC DNA]</scope>
</reference>
<keyword evidence="4" id="KW-1185">Reference proteome</keyword>
<dbReference type="GO" id="GO:0016758">
    <property type="term" value="F:hexosyltransferase activity"/>
    <property type="evidence" value="ECO:0007669"/>
    <property type="project" value="TreeGrafter"/>
</dbReference>
<dbReference type="PANTHER" id="PTHR12042">
    <property type="entry name" value="LACTOSYLCERAMIDE 4-ALPHA-GALACTOSYLTRANSFERASE ALPHA- 1,4-GALACTOSYLTRANSFERASE"/>
    <property type="match status" value="1"/>
</dbReference>
<dbReference type="AlphaFoldDB" id="A0A090BUT2"/>
<dbReference type="InterPro" id="IPR029044">
    <property type="entry name" value="Nucleotide-diphossugar_trans"/>
</dbReference>
<dbReference type="KEGG" id="tig:THII_1354"/>
<name>A0A090BUT2_9GAMM</name>
<dbReference type="HOGENOM" id="CLU_086357_0_0_6"/>
<dbReference type="InterPro" id="IPR051981">
    <property type="entry name" value="Glycosyltransf_32"/>
</dbReference>
<dbReference type="EMBL" id="AP014633">
    <property type="protein sequence ID" value="BAP55651.1"/>
    <property type="molecule type" value="Genomic_DNA"/>
</dbReference>
<organism evidence="3 4">
    <name type="scientific">Thioploca ingrica</name>
    <dbReference type="NCBI Taxonomy" id="40754"/>
    <lineage>
        <taxon>Bacteria</taxon>
        <taxon>Pseudomonadati</taxon>
        <taxon>Pseudomonadota</taxon>
        <taxon>Gammaproteobacteria</taxon>
        <taxon>Thiotrichales</taxon>
        <taxon>Thiotrichaceae</taxon>
        <taxon>Thioploca</taxon>
    </lineage>
</organism>
<dbReference type="Gene3D" id="3.90.550.20">
    <property type="match status" value="1"/>
</dbReference>
<gene>
    <name evidence="3" type="ORF">THII_1354</name>
</gene>
<dbReference type="InterPro" id="IPR007652">
    <property type="entry name" value="A1-4-GlycosylTfrase_dom"/>
</dbReference>
<dbReference type="OrthoDB" id="5354021at2"/>
<evidence type="ECO:0000313" key="4">
    <source>
        <dbReference type="Proteomes" id="UP000031623"/>
    </source>
</evidence>
<dbReference type="GO" id="GO:0016020">
    <property type="term" value="C:membrane"/>
    <property type="evidence" value="ECO:0007669"/>
    <property type="project" value="GOC"/>
</dbReference>
<evidence type="ECO:0000256" key="1">
    <source>
        <dbReference type="ARBA" id="ARBA00022679"/>
    </source>
</evidence>
<sequence length="280" mass="32976">MKELPIIQSLWIGKKLSSMEQLSITSFLRNGHSFHLYVYDEVAGIPPKTIIKDANQIVPANKIFKYKNNNSYAGFSNLFRYQLLFEKGNFWVDTDIIALKPFNFPSDYVFGSESLFLQSGFKREILKWWVNLKTSVPKLSHFPPYYLVSPKNKLQLVKIGNGIIKCPPSSHLGKYCYTKAASRDPNTLRWGDTGPTLFSKAIIKLNLQEWVMPSEFFYPLNWWDWKWVIEDGKTEQIKIICRESYAIHLWNEMWRRKKIDKDATFSPNCFYERLKQQYNV</sequence>
<dbReference type="SUPFAM" id="SSF53448">
    <property type="entry name" value="Nucleotide-diphospho-sugar transferases"/>
    <property type="match status" value="1"/>
</dbReference>
<dbReference type="PANTHER" id="PTHR12042:SF21">
    <property type="entry name" value="ALPHA1,4-GALACTOSYLTRANSFERASE 1-RELATED"/>
    <property type="match status" value="1"/>
</dbReference>
<accession>A0A090BUT2</accession>
<proteinExistence type="predicted"/>
<dbReference type="STRING" id="40754.THII_1354"/>
<dbReference type="Proteomes" id="UP000031623">
    <property type="component" value="Chromosome"/>
</dbReference>
<feature type="domain" description="Alpha 1,4-glycosyltransferase" evidence="2">
    <location>
        <begin position="190"/>
        <end position="277"/>
    </location>
</feature>
<dbReference type="GO" id="GO:0006688">
    <property type="term" value="P:glycosphingolipid biosynthetic process"/>
    <property type="evidence" value="ECO:0007669"/>
    <property type="project" value="TreeGrafter"/>
</dbReference>
<evidence type="ECO:0000313" key="3">
    <source>
        <dbReference type="EMBL" id="BAP55651.1"/>
    </source>
</evidence>